<protein>
    <recommendedName>
        <fullName evidence="4">Peptidase C39-like domain-containing protein</fullName>
    </recommendedName>
</protein>
<reference evidence="2 3" key="1">
    <citation type="journal article" date="2018" name="Elife">
        <title>Discovery and characterization of a prevalent human gut bacterial enzyme sufficient for the inactivation of a family of plant toxins.</title>
        <authorList>
            <person name="Koppel N."/>
            <person name="Bisanz J.E."/>
            <person name="Pandelia M.E."/>
            <person name="Turnbaugh P.J."/>
            <person name="Balskus E.P."/>
        </authorList>
    </citation>
    <scope>NUCLEOTIDE SEQUENCE [LARGE SCALE GENOMIC DNA]</scope>
    <source>
        <strain evidence="2 3">3C</strain>
    </source>
</reference>
<dbReference type="GeneID" id="78359273"/>
<dbReference type="EMBL" id="PPTS01000003">
    <property type="protein sequence ID" value="RDB65679.1"/>
    <property type="molecule type" value="Genomic_DNA"/>
</dbReference>
<gene>
    <name evidence="2" type="ORF">C1877_06080</name>
</gene>
<evidence type="ECO:0008006" key="4">
    <source>
        <dbReference type="Google" id="ProtNLM"/>
    </source>
</evidence>
<keyword evidence="3" id="KW-1185">Reference proteome</keyword>
<feature type="transmembrane region" description="Helical" evidence="1">
    <location>
        <begin position="83"/>
        <end position="105"/>
    </location>
</feature>
<dbReference type="RefSeq" id="WP_114568678.1">
    <property type="nucleotide sequence ID" value="NZ_CABMMS010000003.1"/>
</dbReference>
<dbReference type="AlphaFoldDB" id="A0A369M475"/>
<accession>A0A369M475</accession>
<evidence type="ECO:0000313" key="3">
    <source>
        <dbReference type="Proteomes" id="UP000254000"/>
    </source>
</evidence>
<sequence>MPYRGLPYFVAEQASTGGRVDPYASERHTLPDCAQGVRYSSAPRENERRVVSYRACETVCPPQAHGARVDAKPLITDIEPMRILAAVMLMAVIAVGAAFVGIGVANGFTGIVDNAILTDEPAATTKATLSAAPSTWQQGTVPQLYQVDPQWADRPYSSGTIGTSGAAPLALAMVRIDLTGDASVGPVEVASAAQRDGYADQADATALLTDGAAGLGLTARPVEASEPAVRRQINSGFPVVCAVQSSAFGNGTAYIVLTDIDEHGRLVVNDPASVDRTDRHWGFDEILPSSTGLWAYSVAG</sequence>
<proteinExistence type="predicted"/>
<keyword evidence="1" id="KW-0812">Transmembrane</keyword>
<name>A0A369M475_9ACTN</name>
<comment type="caution">
    <text evidence="2">The sequence shown here is derived from an EMBL/GenBank/DDBJ whole genome shotgun (WGS) entry which is preliminary data.</text>
</comment>
<organism evidence="2 3">
    <name type="scientific">Gordonibacter pamelaeae</name>
    <dbReference type="NCBI Taxonomy" id="471189"/>
    <lineage>
        <taxon>Bacteria</taxon>
        <taxon>Bacillati</taxon>
        <taxon>Actinomycetota</taxon>
        <taxon>Coriobacteriia</taxon>
        <taxon>Eggerthellales</taxon>
        <taxon>Eggerthellaceae</taxon>
        <taxon>Gordonibacter</taxon>
    </lineage>
</organism>
<evidence type="ECO:0000256" key="1">
    <source>
        <dbReference type="SAM" id="Phobius"/>
    </source>
</evidence>
<evidence type="ECO:0000313" key="2">
    <source>
        <dbReference type="EMBL" id="RDB65679.1"/>
    </source>
</evidence>
<dbReference type="Proteomes" id="UP000254000">
    <property type="component" value="Unassembled WGS sequence"/>
</dbReference>
<keyword evidence="1" id="KW-1133">Transmembrane helix</keyword>
<dbReference type="OrthoDB" id="3173320at2"/>
<keyword evidence="1" id="KW-0472">Membrane</keyword>